<evidence type="ECO:0000256" key="1">
    <source>
        <dbReference type="SAM" id="MobiDB-lite"/>
    </source>
</evidence>
<dbReference type="EMBL" id="CP074133">
    <property type="protein sequence ID" value="QUX20151.1"/>
    <property type="molecule type" value="Genomic_DNA"/>
</dbReference>
<dbReference type="Pfam" id="PF19828">
    <property type="entry name" value="DUF6309"/>
    <property type="match status" value="1"/>
</dbReference>
<evidence type="ECO:0000313" key="3">
    <source>
        <dbReference type="Proteomes" id="UP000676079"/>
    </source>
</evidence>
<dbReference type="InterPro" id="IPR046276">
    <property type="entry name" value="DUF6309"/>
</dbReference>
<keyword evidence="3" id="KW-1185">Reference proteome</keyword>
<gene>
    <name evidence="2" type="ORF">KGD84_16500</name>
</gene>
<feature type="region of interest" description="Disordered" evidence="1">
    <location>
        <begin position="15"/>
        <end position="37"/>
    </location>
</feature>
<dbReference type="Proteomes" id="UP000676079">
    <property type="component" value="Chromosome"/>
</dbReference>
<feature type="compositionally biased region" description="Low complexity" evidence="1">
    <location>
        <begin position="180"/>
        <end position="190"/>
    </location>
</feature>
<feature type="region of interest" description="Disordered" evidence="1">
    <location>
        <begin position="170"/>
        <end position="190"/>
    </location>
</feature>
<name>A0ABX8BGT4_9ACTN</name>
<accession>A0ABX8BGT4</accession>
<protein>
    <recommendedName>
        <fullName evidence="4">ParB/Sulfiredoxin domain-containing protein</fullName>
    </recommendedName>
</protein>
<proteinExistence type="predicted"/>
<feature type="compositionally biased region" description="Basic and acidic residues" evidence="1">
    <location>
        <begin position="17"/>
        <end position="27"/>
    </location>
</feature>
<sequence length="190" mass="20724">MERLGEVPFDEVLAAYRGDHPRDRPHEANSNGDGEENLERAERMLGTWSRVRLTAREALGVVLPWHLAEGGARELVPRTGLTVARAAEVLRRGGPELARANPVCAAKLDLLARAPFTPVYLSTRPVDHDDYADLRVRGGLVHLDGLHRMLAWELAGRLGPGTRLTAFVAGLPGTAPPRARPGTPTAERRT</sequence>
<evidence type="ECO:0000313" key="2">
    <source>
        <dbReference type="EMBL" id="QUX20151.1"/>
    </source>
</evidence>
<organism evidence="2 3">
    <name type="scientific">Nocardiopsis changdeensis</name>
    <dbReference type="NCBI Taxonomy" id="2831969"/>
    <lineage>
        <taxon>Bacteria</taxon>
        <taxon>Bacillati</taxon>
        <taxon>Actinomycetota</taxon>
        <taxon>Actinomycetes</taxon>
        <taxon>Streptosporangiales</taxon>
        <taxon>Nocardiopsidaceae</taxon>
        <taxon>Nocardiopsis</taxon>
    </lineage>
</organism>
<evidence type="ECO:0008006" key="4">
    <source>
        <dbReference type="Google" id="ProtNLM"/>
    </source>
</evidence>
<reference evidence="2 3" key="1">
    <citation type="submission" date="2021-05" db="EMBL/GenBank/DDBJ databases">
        <title>Direct Submission.</title>
        <authorList>
            <person name="Li K."/>
            <person name="Gao J."/>
        </authorList>
    </citation>
    <scope>NUCLEOTIDE SEQUENCE [LARGE SCALE GENOMIC DNA]</scope>
    <source>
        <strain evidence="2 3">Mg02</strain>
    </source>
</reference>
<dbReference type="RefSeq" id="WP_220561344.1">
    <property type="nucleotide sequence ID" value="NZ_CP074133.1"/>
</dbReference>